<feature type="non-terminal residue" evidence="1">
    <location>
        <position position="1"/>
    </location>
</feature>
<proteinExistence type="predicted"/>
<evidence type="ECO:0000313" key="1">
    <source>
        <dbReference type="EMBL" id="SVB08854.1"/>
    </source>
</evidence>
<organism evidence="1">
    <name type="scientific">marine metagenome</name>
    <dbReference type="NCBI Taxonomy" id="408172"/>
    <lineage>
        <taxon>unclassified sequences</taxon>
        <taxon>metagenomes</taxon>
        <taxon>ecological metagenomes</taxon>
    </lineage>
</organism>
<feature type="non-terminal residue" evidence="1">
    <location>
        <position position="67"/>
    </location>
</feature>
<accession>A0A382B5G6</accession>
<sequence>WWWLPGRWWSGRWWSGRWWSGLLSWSRIHRHKQRLSTGPLQVPGPASQFQFVMSFLRARRRGANLRS</sequence>
<dbReference type="EMBL" id="UINC01028234">
    <property type="protein sequence ID" value="SVB08854.1"/>
    <property type="molecule type" value="Genomic_DNA"/>
</dbReference>
<dbReference type="AlphaFoldDB" id="A0A382B5G6"/>
<gene>
    <name evidence="1" type="ORF">METZ01_LOCUS161708</name>
</gene>
<protein>
    <submittedName>
        <fullName evidence="1">Uncharacterized protein</fullName>
    </submittedName>
</protein>
<name>A0A382B5G6_9ZZZZ</name>
<reference evidence="1" key="1">
    <citation type="submission" date="2018-05" db="EMBL/GenBank/DDBJ databases">
        <authorList>
            <person name="Lanie J.A."/>
            <person name="Ng W.-L."/>
            <person name="Kazmierczak K.M."/>
            <person name="Andrzejewski T.M."/>
            <person name="Davidsen T.M."/>
            <person name="Wayne K.J."/>
            <person name="Tettelin H."/>
            <person name="Glass J.I."/>
            <person name="Rusch D."/>
            <person name="Podicherti R."/>
            <person name="Tsui H.-C.T."/>
            <person name="Winkler M.E."/>
        </authorList>
    </citation>
    <scope>NUCLEOTIDE SEQUENCE</scope>
</reference>